<gene>
    <name evidence="2" type="ORF">H8E19_10875</name>
</gene>
<evidence type="ECO:0008006" key="4">
    <source>
        <dbReference type="Google" id="ProtNLM"/>
    </source>
</evidence>
<evidence type="ECO:0000313" key="2">
    <source>
        <dbReference type="EMBL" id="MBC8177896.1"/>
    </source>
</evidence>
<organism evidence="2 3">
    <name type="scientific">Candidatus Desulfacyla euxinica</name>
    <dbReference type="NCBI Taxonomy" id="2841693"/>
    <lineage>
        <taxon>Bacteria</taxon>
        <taxon>Deltaproteobacteria</taxon>
        <taxon>Candidatus Desulfacyla</taxon>
    </lineage>
</organism>
<comment type="caution">
    <text evidence="2">The sequence shown here is derived from an EMBL/GenBank/DDBJ whole genome shotgun (WGS) entry which is preliminary data.</text>
</comment>
<accession>A0A8J6N0J1</accession>
<feature type="chain" id="PRO_5035195150" description="NirD/YgiW/YdeI family stress tolerance protein" evidence="1">
    <location>
        <begin position="28"/>
        <end position="94"/>
    </location>
</feature>
<dbReference type="Proteomes" id="UP000650524">
    <property type="component" value="Unassembled WGS sequence"/>
</dbReference>
<proteinExistence type="predicted"/>
<evidence type="ECO:0000256" key="1">
    <source>
        <dbReference type="SAM" id="SignalP"/>
    </source>
</evidence>
<name>A0A8J6N0J1_9DELT</name>
<dbReference type="EMBL" id="JACNJD010000243">
    <property type="protein sequence ID" value="MBC8177896.1"/>
    <property type="molecule type" value="Genomic_DNA"/>
</dbReference>
<sequence length="94" mass="10335">MKKNKKLLFVGFLAMLMIAFLSGPAISADSVTIMGTVTDDYLLTDNDQVYYIGEGEKGDEVTQHVGKKVKLAGMVEEIDEDKIITVTSYEIIGE</sequence>
<feature type="signal peptide" evidence="1">
    <location>
        <begin position="1"/>
        <end position="27"/>
    </location>
</feature>
<evidence type="ECO:0000313" key="3">
    <source>
        <dbReference type="Proteomes" id="UP000650524"/>
    </source>
</evidence>
<keyword evidence="1" id="KW-0732">Signal</keyword>
<protein>
    <recommendedName>
        <fullName evidence="4">NirD/YgiW/YdeI family stress tolerance protein</fullName>
    </recommendedName>
</protein>
<dbReference type="AlphaFoldDB" id="A0A8J6N0J1"/>
<reference evidence="2 3" key="1">
    <citation type="submission" date="2020-08" db="EMBL/GenBank/DDBJ databases">
        <title>Bridging the membrane lipid divide: bacteria of the FCB group superphylum have the potential to synthesize archaeal ether lipids.</title>
        <authorList>
            <person name="Villanueva L."/>
            <person name="Von Meijenfeldt F.A.B."/>
            <person name="Westbye A.B."/>
            <person name="Yadav S."/>
            <person name="Hopmans E.C."/>
            <person name="Dutilh B.E."/>
            <person name="Sinninghe Damste J.S."/>
        </authorList>
    </citation>
    <scope>NUCLEOTIDE SEQUENCE [LARGE SCALE GENOMIC DNA]</scope>
    <source>
        <strain evidence="2">NIOZ-UU27</strain>
    </source>
</reference>